<protein>
    <submittedName>
        <fullName evidence="2">Uncharacterized protein</fullName>
    </submittedName>
</protein>
<evidence type="ECO:0000313" key="2">
    <source>
        <dbReference type="EMBL" id="KAF2877387.1"/>
    </source>
</evidence>
<keyword evidence="3" id="KW-1185">Reference proteome</keyword>
<dbReference type="AlphaFoldDB" id="A0A7C8IPT8"/>
<name>A0A7C8IPT8_9PLEO</name>
<feature type="region of interest" description="Disordered" evidence="1">
    <location>
        <begin position="1"/>
        <end position="63"/>
    </location>
</feature>
<organism evidence="2 3">
    <name type="scientific">Massariosphaeria phaeospora</name>
    <dbReference type="NCBI Taxonomy" id="100035"/>
    <lineage>
        <taxon>Eukaryota</taxon>
        <taxon>Fungi</taxon>
        <taxon>Dikarya</taxon>
        <taxon>Ascomycota</taxon>
        <taxon>Pezizomycotina</taxon>
        <taxon>Dothideomycetes</taxon>
        <taxon>Pleosporomycetidae</taxon>
        <taxon>Pleosporales</taxon>
        <taxon>Pleosporales incertae sedis</taxon>
        <taxon>Massariosphaeria</taxon>
    </lineage>
</organism>
<feature type="region of interest" description="Disordered" evidence="1">
    <location>
        <begin position="112"/>
        <end position="131"/>
    </location>
</feature>
<comment type="caution">
    <text evidence="2">The sequence shown here is derived from an EMBL/GenBank/DDBJ whole genome shotgun (WGS) entry which is preliminary data.</text>
</comment>
<evidence type="ECO:0000313" key="3">
    <source>
        <dbReference type="Proteomes" id="UP000481861"/>
    </source>
</evidence>
<dbReference type="EMBL" id="JAADJZ010000002">
    <property type="protein sequence ID" value="KAF2877387.1"/>
    <property type="molecule type" value="Genomic_DNA"/>
</dbReference>
<reference evidence="2 3" key="1">
    <citation type="submission" date="2020-01" db="EMBL/GenBank/DDBJ databases">
        <authorList>
            <consortium name="DOE Joint Genome Institute"/>
            <person name="Haridas S."/>
            <person name="Albert R."/>
            <person name="Binder M."/>
            <person name="Bloem J."/>
            <person name="Labutti K."/>
            <person name="Salamov A."/>
            <person name="Andreopoulos B."/>
            <person name="Baker S.E."/>
            <person name="Barry K."/>
            <person name="Bills G."/>
            <person name="Bluhm B.H."/>
            <person name="Cannon C."/>
            <person name="Castanera R."/>
            <person name="Culley D.E."/>
            <person name="Daum C."/>
            <person name="Ezra D."/>
            <person name="Gonzalez J.B."/>
            <person name="Henrissat B."/>
            <person name="Kuo A."/>
            <person name="Liang C."/>
            <person name="Lipzen A."/>
            <person name="Lutzoni F."/>
            <person name="Magnuson J."/>
            <person name="Mondo S."/>
            <person name="Nolan M."/>
            <person name="Ohm R."/>
            <person name="Pangilinan J."/>
            <person name="Park H.-J.H."/>
            <person name="Ramirez L."/>
            <person name="Alfaro M."/>
            <person name="Sun H."/>
            <person name="Tritt A."/>
            <person name="Yoshinaga Y."/>
            <person name="Zwiers L.-H.L."/>
            <person name="Turgeon B.G."/>
            <person name="Goodwin S.B."/>
            <person name="Spatafora J.W."/>
            <person name="Crous P.W."/>
            <person name="Grigoriev I.V."/>
        </authorList>
    </citation>
    <scope>NUCLEOTIDE SEQUENCE [LARGE SCALE GENOMIC DNA]</scope>
    <source>
        <strain evidence="2 3">CBS 611.86</strain>
    </source>
</reference>
<gene>
    <name evidence="2" type="ORF">BDV95DRAFT_559112</name>
</gene>
<dbReference type="Proteomes" id="UP000481861">
    <property type="component" value="Unassembled WGS sequence"/>
</dbReference>
<accession>A0A7C8IPT8</accession>
<sequence>MFGSAAAVEQREVPTNMAEFHRTKYPQGTGKPHFPRPTGIRTRSHHKLHPTGAPKPRPRASKISITYDVAPTATATPAAVVAVEAAAEEDAKVDPVADALKSQYHHKTLRPTGIRTRPHHRPTGGPKPPKTLVTKISVSYDIAPTATVTPVANLIRDYPAE</sequence>
<evidence type="ECO:0000256" key="1">
    <source>
        <dbReference type="SAM" id="MobiDB-lite"/>
    </source>
</evidence>
<proteinExistence type="predicted"/>